<evidence type="ECO:0000313" key="1">
    <source>
        <dbReference type="EMBL" id="KAJ1107296.1"/>
    </source>
</evidence>
<organism evidence="1 2">
    <name type="scientific">Pleurodeles waltl</name>
    <name type="common">Iberian ribbed newt</name>
    <dbReference type="NCBI Taxonomy" id="8319"/>
    <lineage>
        <taxon>Eukaryota</taxon>
        <taxon>Metazoa</taxon>
        <taxon>Chordata</taxon>
        <taxon>Craniata</taxon>
        <taxon>Vertebrata</taxon>
        <taxon>Euteleostomi</taxon>
        <taxon>Amphibia</taxon>
        <taxon>Batrachia</taxon>
        <taxon>Caudata</taxon>
        <taxon>Salamandroidea</taxon>
        <taxon>Salamandridae</taxon>
        <taxon>Pleurodelinae</taxon>
        <taxon>Pleurodeles</taxon>
    </lineage>
</organism>
<comment type="caution">
    <text evidence="1">The sequence shown here is derived from an EMBL/GenBank/DDBJ whole genome shotgun (WGS) entry which is preliminary data.</text>
</comment>
<proteinExistence type="predicted"/>
<evidence type="ECO:0000313" key="2">
    <source>
        <dbReference type="Proteomes" id="UP001066276"/>
    </source>
</evidence>
<sequence>MEAWFFPVSPMMSPFTSELCFCQAFVGVGTAWKKVAVSCIIMCWGYHGIVINKTNSSGRLRRCGPATVSGRPTNSTLDLQGVVILPVSSGERRRCRRSVGSGVGAGVVGPLRLHALRIELQADIVRCAGVDGVGAVVRSRMMQHAVPTGHGAGSGVVVAEALSLVCPNQRCGMGVLHDPHERCPQATVQAGCVVMTQESMVLASVDRGCGAGRDGASCTSRAVSTGHGAGSVAGVSRSGIVGCGVSRRCQSAGPTGHGASSCSVKSSDDGVGETRVAVQSGAM</sequence>
<accession>A0AAV7MU66</accession>
<reference evidence="1" key="1">
    <citation type="journal article" date="2022" name="bioRxiv">
        <title>Sequencing and chromosome-scale assembly of the giantPleurodeles waltlgenome.</title>
        <authorList>
            <person name="Brown T."/>
            <person name="Elewa A."/>
            <person name="Iarovenko S."/>
            <person name="Subramanian E."/>
            <person name="Araus A.J."/>
            <person name="Petzold A."/>
            <person name="Susuki M."/>
            <person name="Suzuki K.-i.T."/>
            <person name="Hayashi T."/>
            <person name="Toyoda A."/>
            <person name="Oliveira C."/>
            <person name="Osipova E."/>
            <person name="Leigh N.D."/>
            <person name="Simon A."/>
            <person name="Yun M.H."/>
        </authorList>
    </citation>
    <scope>NUCLEOTIDE SEQUENCE</scope>
    <source>
        <strain evidence="1">20211129_DDA</strain>
        <tissue evidence="1">Liver</tissue>
    </source>
</reference>
<keyword evidence="2" id="KW-1185">Reference proteome</keyword>
<gene>
    <name evidence="1" type="ORF">NDU88_004688</name>
</gene>
<dbReference type="AlphaFoldDB" id="A0AAV7MU66"/>
<protein>
    <submittedName>
        <fullName evidence="1">Uncharacterized protein</fullName>
    </submittedName>
</protein>
<dbReference type="EMBL" id="JANPWB010000013">
    <property type="protein sequence ID" value="KAJ1107296.1"/>
    <property type="molecule type" value="Genomic_DNA"/>
</dbReference>
<dbReference type="Proteomes" id="UP001066276">
    <property type="component" value="Chromosome 9"/>
</dbReference>
<name>A0AAV7MU66_PLEWA</name>